<gene>
    <name evidence="1" type="ORF">MQP27_41490</name>
</gene>
<reference evidence="1" key="1">
    <citation type="submission" date="2022-03" db="EMBL/GenBank/DDBJ databases">
        <title>Streptomyces 7R015 and 7R016 isolated from Barleria lupulina in Thailand.</title>
        <authorList>
            <person name="Kanchanasin P."/>
            <person name="Phongsopitanun W."/>
            <person name="Tanasupawat S."/>
        </authorList>
    </citation>
    <scope>NUCLEOTIDE SEQUENCE</scope>
    <source>
        <strain evidence="1">7R015</strain>
    </source>
</reference>
<sequence>MNIVRDLYLGWTDINHGQDCPLPVWEPQLCVDQGLRGRLLVQDQVHGCQAEECDHANVFSRFTIRLVCRSCTTVHLIHGEEVAMTTTTTPAYGYGQAARELEGLWLWPGERLAAGRVEAPREYLVTRTPNIPTRAADVAGTISQYPNSQYRKRWQASAISDPTGPYGDDQLRWARRRNELDTVDEAAAWISAQYQPQIVEVAV</sequence>
<dbReference type="EMBL" id="JALDAY010000015">
    <property type="protein sequence ID" value="MCI3277562.1"/>
    <property type="molecule type" value="Genomic_DNA"/>
</dbReference>
<keyword evidence="2" id="KW-1185">Reference proteome</keyword>
<dbReference type="RefSeq" id="WP_242775389.1">
    <property type="nucleotide sequence ID" value="NZ_JALDAY010000015.1"/>
</dbReference>
<evidence type="ECO:0000313" key="2">
    <source>
        <dbReference type="Proteomes" id="UP001165269"/>
    </source>
</evidence>
<comment type="caution">
    <text evidence="1">The sequence shown here is derived from an EMBL/GenBank/DDBJ whole genome shotgun (WGS) entry which is preliminary data.</text>
</comment>
<dbReference type="Proteomes" id="UP001165269">
    <property type="component" value="Unassembled WGS sequence"/>
</dbReference>
<proteinExistence type="predicted"/>
<evidence type="ECO:0000313" key="1">
    <source>
        <dbReference type="EMBL" id="MCI3277562.1"/>
    </source>
</evidence>
<protein>
    <submittedName>
        <fullName evidence="1">Uncharacterized protein</fullName>
    </submittedName>
</protein>
<organism evidence="1 2">
    <name type="scientific">Streptomyces cylindrosporus</name>
    <dbReference type="NCBI Taxonomy" id="2927583"/>
    <lineage>
        <taxon>Bacteria</taxon>
        <taxon>Bacillati</taxon>
        <taxon>Actinomycetota</taxon>
        <taxon>Actinomycetes</taxon>
        <taxon>Kitasatosporales</taxon>
        <taxon>Streptomycetaceae</taxon>
        <taxon>Streptomyces</taxon>
    </lineage>
</organism>
<accession>A0ABS9YJX8</accession>
<name>A0ABS9YJX8_9ACTN</name>